<dbReference type="PANTHER" id="PTHR43409">
    <property type="entry name" value="ANAEROBIC MAGNESIUM-PROTOPORPHYRIN IX MONOMETHYL ESTER CYCLASE-RELATED"/>
    <property type="match status" value="1"/>
</dbReference>
<feature type="domain" description="B12-binding" evidence="6">
    <location>
        <begin position="7"/>
        <end position="162"/>
    </location>
</feature>
<evidence type="ECO:0000256" key="1">
    <source>
        <dbReference type="ARBA" id="ARBA00001966"/>
    </source>
</evidence>
<keyword evidence="3" id="KW-0479">Metal-binding</keyword>
<dbReference type="InterPro" id="IPR006638">
    <property type="entry name" value="Elp3/MiaA/NifB-like_rSAM"/>
</dbReference>
<dbReference type="InterPro" id="IPR058240">
    <property type="entry name" value="rSAM_sf"/>
</dbReference>
<dbReference type="InterPro" id="IPR007197">
    <property type="entry name" value="rSAM"/>
</dbReference>
<evidence type="ECO:0000313" key="9">
    <source>
        <dbReference type="Proteomes" id="UP000777265"/>
    </source>
</evidence>
<organism evidence="8 9">
    <name type="scientific">Syntrophorhabdus aromaticivorans</name>
    <dbReference type="NCBI Taxonomy" id="328301"/>
    <lineage>
        <taxon>Bacteria</taxon>
        <taxon>Pseudomonadati</taxon>
        <taxon>Thermodesulfobacteriota</taxon>
        <taxon>Syntrophorhabdia</taxon>
        <taxon>Syntrophorhabdales</taxon>
        <taxon>Syntrophorhabdaceae</taxon>
        <taxon>Syntrophorhabdus</taxon>
    </lineage>
</organism>
<dbReference type="SFLD" id="SFLDS00029">
    <property type="entry name" value="Radical_SAM"/>
    <property type="match status" value="1"/>
</dbReference>
<reference evidence="8" key="1">
    <citation type="journal article" date="2020" name="Biotechnol. Biofuels">
        <title>New insights from the biogas microbiome by comprehensive genome-resolved metagenomics of nearly 1600 species originating from multiple anaerobic digesters.</title>
        <authorList>
            <person name="Campanaro S."/>
            <person name="Treu L."/>
            <person name="Rodriguez-R L.M."/>
            <person name="Kovalovszki A."/>
            <person name="Ziels R.M."/>
            <person name="Maus I."/>
            <person name="Zhu X."/>
            <person name="Kougias P.G."/>
            <person name="Basile A."/>
            <person name="Luo G."/>
            <person name="Schluter A."/>
            <person name="Konstantinidis K.T."/>
            <person name="Angelidaki I."/>
        </authorList>
    </citation>
    <scope>NUCLEOTIDE SEQUENCE</scope>
    <source>
        <strain evidence="8">AS06rmzACSIP_7</strain>
    </source>
</reference>
<evidence type="ECO:0000256" key="2">
    <source>
        <dbReference type="ARBA" id="ARBA00022691"/>
    </source>
</evidence>
<dbReference type="PANTHER" id="PTHR43409:SF16">
    <property type="entry name" value="SLR0320 PROTEIN"/>
    <property type="match status" value="1"/>
</dbReference>
<dbReference type="Pfam" id="PF04055">
    <property type="entry name" value="Radical_SAM"/>
    <property type="match status" value="1"/>
</dbReference>
<dbReference type="GO" id="GO:0003824">
    <property type="term" value="F:catalytic activity"/>
    <property type="evidence" value="ECO:0007669"/>
    <property type="project" value="InterPro"/>
</dbReference>
<protein>
    <submittedName>
        <fullName evidence="8">B12-binding domain-containing radical SAM protein</fullName>
    </submittedName>
</protein>
<comment type="cofactor">
    <cofactor evidence="1">
        <name>[4Fe-4S] cluster</name>
        <dbReference type="ChEBI" id="CHEBI:49883"/>
    </cofactor>
</comment>
<dbReference type="EMBL" id="JAAYEE010000280">
    <property type="protein sequence ID" value="NLW36666.1"/>
    <property type="molecule type" value="Genomic_DNA"/>
</dbReference>
<dbReference type="InterPro" id="IPR023404">
    <property type="entry name" value="rSAM_horseshoe"/>
</dbReference>
<evidence type="ECO:0000313" key="8">
    <source>
        <dbReference type="EMBL" id="NLW36666.1"/>
    </source>
</evidence>
<dbReference type="GO" id="GO:0051539">
    <property type="term" value="F:4 iron, 4 sulfur cluster binding"/>
    <property type="evidence" value="ECO:0007669"/>
    <property type="project" value="UniProtKB-KW"/>
</dbReference>
<keyword evidence="4" id="KW-0408">Iron</keyword>
<comment type="caution">
    <text evidence="8">The sequence shown here is derived from an EMBL/GenBank/DDBJ whole genome shotgun (WGS) entry which is preliminary data.</text>
</comment>
<feature type="domain" description="Radical SAM core" evidence="7">
    <location>
        <begin position="201"/>
        <end position="426"/>
    </location>
</feature>
<dbReference type="Proteomes" id="UP000777265">
    <property type="component" value="Unassembled WGS sequence"/>
</dbReference>
<sequence length="491" mass="55308">MLGDHRVLLIDPTWRNRKLHGPSLGLAYVAAAARGIGAEVSVCDFVAEGSEHATSLSEFQVYVEEFLADVKKLSCSSGIIGITCNYATFSRALAVAARCKKGNPDAMVLLGGPHVSSLNHLSLSRQEELIPSDIAVDLYVVGEGEQTLREICHKRQRRGDLTNIRGTIVNQDGRLIRNKERPMNRCLDRIGFPDWSVFDLSNYPGVLPLAASRGCPYRCAFCDERLIWQNTYRYRKPATVVEELRHNVVHHGVSHFRFADSQLTCYPGLEAMCALIRQHQLDIKWSCYARANEINKRVLYKMRDAGCTSILIGVESGTQEILNTMNKRILLRDTEQAVMSAKEIGIAVEASLIIGFPGETEEQARESIEWAKSLQADSYDWHSFFPGLEMMARPDNWQLILEELPNWNVDLDIPSHLYEELFKTYPEATLLERHASARIRDATVNKDIGYSHKSLSLATIYGLVREAIAETHRAGLSTEESLEYRILNDIK</sequence>
<evidence type="ECO:0000256" key="4">
    <source>
        <dbReference type="ARBA" id="ARBA00023004"/>
    </source>
</evidence>
<dbReference type="Gene3D" id="3.80.30.20">
    <property type="entry name" value="tm_1862 like domain"/>
    <property type="match status" value="1"/>
</dbReference>
<keyword evidence="2" id="KW-0949">S-adenosyl-L-methionine</keyword>
<dbReference type="SFLD" id="SFLDG01123">
    <property type="entry name" value="methyltransferase_(Class_B)"/>
    <property type="match status" value="1"/>
</dbReference>
<dbReference type="GO" id="GO:0046872">
    <property type="term" value="F:metal ion binding"/>
    <property type="evidence" value="ECO:0007669"/>
    <property type="project" value="UniProtKB-KW"/>
</dbReference>
<dbReference type="AlphaFoldDB" id="A0A971M7J5"/>
<dbReference type="GO" id="GO:0005829">
    <property type="term" value="C:cytosol"/>
    <property type="evidence" value="ECO:0007669"/>
    <property type="project" value="TreeGrafter"/>
</dbReference>
<evidence type="ECO:0000259" key="6">
    <source>
        <dbReference type="PROSITE" id="PS51332"/>
    </source>
</evidence>
<proteinExistence type="predicted"/>
<dbReference type="SUPFAM" id="SSF102114">
    <property type="entry name" value="Radical SAM enzymes"/>
    <property type="match status" value="1"/>
</dbReference>
<evidence type="ECO:0000256" key="3">
    <source>
        <dbReference type="ARBA" id="ARBA00022723"/>
    </source>
</evidence>
<dbReference type="PROSITE" id="PS51918">
    <property type="entry name" value="RADICAL_SAM"/>
    <property type="match status" value="1"/>
</dbReference>
<dbReference type="SFLD" id="SFLDG01082">
    <property type="entry name" value="B12-binding_domain_containing"/>
    <property type="match status" value="1"/>
</dbReference>
<evidence type="ECO:0000256" key="5">
    <source>
        <dbReference type="ARBA" id="ARBA00023014"/>
    </source>
</evidence>
<dbReference type="Pfam" id="PF02310">
    <property type="entry name" value="B12-binding"/>
    <property type="match status" value="1"/>
</dbReference>
<evidence type="ECO:0000259" key="7">
    <source>
        <dbReference type="PROSITE" id="PS51918"/>
    </source>
</evidence>
<keyword evidence="5" id="KW-0411">Iron-sulfur</keyword>
<dbReference type="SMART" id="SM00729">
    <property type="entry name" value="Elp3"/>
    <property type="match status" value="1"/>
</dbReference>
<accession>A0A971M7J5</accession>
<dbReference type="InterPro" id="IPR034466">
    <property type="entry name" value="Methyltransferase_Class_B"/>
</dbReference>
<dbReference type="InterPro" id="IPR051198">
    <property type="entry name" value="BchE-like"/>
</dbReference>
<dbReference type="PROSITE" id="PS51332">
    <property type="entry name" value="B12_BINDING"/>
    <property type="match status" value="1"/>
</dbReference>
<name>A0A971M7J5_9BACT</name>
<gene>
    <name evidence="8" type="ORF">GXY80_14485</name>
</gene>
<dbReference type="CDD" id="cd01335">
    <property type="entry name" value="Radical_SAM"/>
    <property type="match status" value="1"/>
</dbReference>
<reference evidence="8" key="2">
    <citation type="submission" date="2020-01" db="EMBL/GenBank/DDBJ databases">
        <authorList>
            <person name="Campanaro S."/>
        </authorList>
    </citation>
    <scope>NUCLEOTIDE SEQUENCE</scope>
    <source>
        <strain evidence="8">AS06rmzACSIP_7</strain>
    </source>
</reference>
<dbReference type="Gene3D" id="3.40.50.280">
    <property type="entry name" value="Cobalamin-binding domain"/>
    <property type="match status" value="1"/>
</dbReference>
<dbReference type="GO" id="GO:0031419">
    <property type="term" value="F:cobalamin binding"/>
    <property type="evidence" value="ECO:0007669"/>
    <property type="project" value="InterPro"/>
</dbReference>
<dbReference type="InterPro" id="IPR006158">
    <property type="entry name" value="Cobalamin-bd"/>
</dbReference>